<dbReference type="PATRIC" id="fig|1430899.3.peg.905"/>
<gene>
    <name evidence="3" type="ORF">X560_0880</name>
</gene>
<accession>A0A0J8GH84</accession>
<keyword evidence="4" id="KW-1185">Reference proteome</keyword>
<name>A0A0J8GH84_9LIST</name>
<dbReference type="AlphaFoldDB" id="A0A0J8GH84"/>
<dbReference type="PROSITE" id="PS51723">
    <property type="entry name" value="PEPTIDASE_M60"/>
    <property type="match status" value="1"/>
</dbReference>
<dbReference type="Gene3D" id="1.10.390.30">
    <property type="entry name" value="Peptidase M60, enhancin-like domain 3"/>
    <property type="match status" value="1"/>
</dbReference>
<feature type="chain" id="PRO_5005298284" description="Peptidase M60 domain-containing protein" evidence="1">
    <location>
        <begin position="26"/>
        <end position="742"/>
    </location>
</feature>
<proteinExistence type="predicted"/>
<evidence type="ECO:0000256" key="1">
    <source>
        <dbReference type="SAM" id="SignalP"/>
    </source>
</evidence>
<organism evidence="3 4">
    <name type="scientific">Listeria fleischmannii 1991</name>
    <dbReference type="NCBI Taxonomy" id="1430899"/>
    <lineage>
        <taxon>Bacteria</taxon>
        <taxon>Bacillati</taxon>
        <taxon>Bacillota</taxon>
        <taxon>Bacilli</taxon>
        <taxon>Bacillales</taxon>
        <taxon>Listeriaceae</taxon>
        <taxon>Listeria</taxon>
    </lineage>
</organism>
<dbReference type="SMART" id="SM01276">
    <property type="entry name" value="M60-like"/>
    <property type="match status" value="1"/>
</dbReference>
<dbReference type="OrthoDB" id="2392728at2"/>
<dbReference type="Pfam" id="PF13402">
    <property type="entry name" value="Peptidase_M60"/>
    <property type="match status" value="1"/>
</dbReference>
<dbReference type="EMBL" id="AZHO01000009">
    <property type="protein sequence ID" value="KMT60374.1"/>
    <property type="molecule type" value="Genomic_DNA"/>
</dbReference>
<dbReference type="Pfam" id="PF03272">
    <property type="entry name" value="Mucin_bdg"/>
    <property type="match status" value="1"/>
</dbReference>
<dbReference type="RefSeq" id="WP_007477931.1">
    <property type="nucleotide sequence ID" value="NZ_KQ130612.1"/>
</dbReference>
<sequence>MKKIVFCCVFLLILCGVGGSLKASAKEVTEKEVFSLPWPTYIANSGMSKGRYHDRQDLGFVLQAKDVLRVRQTNPEFTDKLTVRLLGNDNWKEKSVQVGTDWVEVSAEDNLVPFVDTPYGDAKAKIEYEVIGANSEPVLPVYEYKGSEQNFFATWDEGDAEYALIKDKNFQLLIPKESKEAVRNLEDYDSMDELIQHYTEIFSEYNAWVGLDNIEPENVNSENRYFLKADLHGAGAAYYGSYWTAQTYTDVSMWLSKSNWGVLHEIAHGYQAGFDGVGMYTGEVSNNLFGVKYEYEHYGKEADQIGWLFDYGDKEHVEENFYNAVIRNDKPYRDLDLRQQLLILTMLREKAGMDAYTKMYQDYRKIASEPGYKKNDYPLSDLMNKYYSEMSHQDFTSVLENRYLALDEHQSEKNRANGYPAVAALAEVVPEDQLDRARALLDPSLLITSNFELVQNKEIAPLNLKGNLTLQFKNDENTNIESSKVTLKDGNKEVATEEIQNNTAQFKNIPNGVYSLEFSGENTKTVVSSKNYVYVKEAQNDVDINLSQSDTLLNQEITFLGLNDVPFATLKNYPQEQSATFDIFNETPHSYFDGKEYARVTLYDNNGVKQYDKSIEGTHAIVGEDILNLPLLDGEHTNTLVIYHAEANGRLVTDDDLLNTNSNSKVLIPSKWGFENPYTNPNAYDALINRVDNKGTKLLNEDSQLHVPFAISVDKKELYATIQLLKEPEKIKFMDKFSSLFV</sequence>
<dbReference type="InterPro" id="IPR004954">
    <property type="entry name" value="Mucin-bd"/>
</dbReference>
<keyword evidence="1" id="KW-0732">Signal</keyword>
<evidence type="ECO:0000313" key="3">
    <source>
        <dbReference type="EMBL" id="KMT60374.1"/>
    </source>
</evidence>
<dbReference type="InterPro" id="IPR031161">
    <property type="entry name" value="Peptidase_M60_dom"/>
</dbReference>
<dbReference type="Proteomes" id="UP000052258">
    <property type="component" value="Unassembled WGS sequence"/>
</dbReference>
<feature type="signal peptide" evidence="1">
    <location>
        <begin position="1"/>
        <end position="25"/>
    </location>
</feature>
<dbReference type="Gene3D" id="3.40.390.80">
    <property type="entry name" value="Peptidase M60, enhancin-like domain 2"/>
    <property type="match status" value="1"/>
</dbReference>
<evidence type="ECO:0000259" key="2">
    <source>
        <dbReference type="PROSITE" id="PS51723"/>
    </source>
</evidence>
<evidence type="ECO:0000313" key="4">
    <source>
        <dbReference type="Proteomes" id="UP000052258"/>
    </source>
</evidence>
<protein>
    <recommendedName>
        <fullName evidence="2">Peptidase M60 domain-containing protein</fullName>
    </recommendedName>
</protein>
<comment type="caution">
    <text evidence="3">The sequence shown here is derived from an EMBL/GenBank/DDBJ whole genome shotgun (WGS) entry which is preliminary data.</text>
</comment>
<feature type="domain" description="Peptidase M60" evidence="2">
    <location>
        <begin position="53"/>
        <end position="352"/>
    </location>
</feature>
<dbReference type="InterPro" id="IPR042279">
    <property type="entry name" value="Pep_M60_3"/>
</dbReference>
<reference evidence="3 4" key="1">
    <citation type="journal article" date="2015" name="Genome Biol. Evol.">
        <title>Comparative Genomics of Listeria Sensu Lato: Genus-Wide Differences in Evolutionary Dynamics and the Progressive Gain of Complex, Potentially Pathogenicity-Related Traits through Lateral Gene Transfer.</title>
        <authorList>
            <person name="Chiara M."/>
            <person name="Caruso M."/>
            <person name="D'Erchia A.M."/>
            <person name="Manzari C."/>
            <person name="Fraccalvieri R."/>
            <person name="Goffredo E."/>
            <person name="Latorre L."/>
            <person name="Miccolupo A."/>
            <person name="Padalino I."/>
            <person name="Santagada G."/>
            <person name="Chiocco D."/>
            <person name="Pesole G."/>
            <person name="Horner D.S."/>
            <person name="Parisi A."/>
        </authorList>
    </citation>
    <scope>NUCLEOTIDE SEQUENCE [LARGE SCALE GENOMIC DNA]</scope>
    <source>
        <strain evidence="3 4">1991</strain>
    </source>
</reference>